<evidence type="ECO:0000256" key="5">
    <source>
        <dbReference type="ARBA" id="ARBA00008655"/>
    </source>
</evidence>
<evidence type="ECO:0000256" key="9">
    <source>
        <dbReference type="ARBA" id="ARBA00022516"/>
    </source>
</evidence>
<accession>A0A1H3VYM4</accession>
<dbReference type="EMBL" id="FNQN01000001">
    <property type="protein sequence ID" value="SDZ79850.1"/>
    <property type="molecule type" value="Genomic_DNA"/>
</dbReference>
<dbReference type="Proteomes" id="UP000199409">
    <property type="component" value="Unassembled WGS sequence"/>
</dbReference>
<dbReference type="EC" id="2.3.1.51" evidence="6 18"/>
<evidence type="ECO:0000256" key="13">
    <source>
        <dbReference type="ARBA" id="ARBA00023136"/>
    </source>
</evidence>
<evidence type="ECO:0000313" key="22">
    <source>
        <dbReference type="Proteomes" id="UP000199409"/>
    </source>
</evidence>
<evidence type="ECO:0000256" key="11">
    <source>
        <dbReference type="ARBA" id="ARBA00022679"/>
    </source>
</evidence>
<dbReference type="SUPFAM" id="SSF69593">
    <property type="entry name" value="Glycerol-3-phosphate (1)-acyltransferase"/>
    <property type="match status" value="1"/>
</dbReference>
<evidence type="ECO:0000256" key="10">
    <source>
        <dbReference type="ARBA" id="ARBA00022519"/>
    </source>
</evidence>
<dbReference type="PANTHER" id="PTHR10434:SF59">
    <property type="entry name" value="1-ACYL-SN-GLYCEROL-3-PHOSPHATE ACYLTRANSFERASE"/>
    <property type="match status" value="1"/>
</dbReference>
<feature type="transmembrane region" description="Helical" evidence="19">
    <location>
        <begin position="6"/>
        <end position="28"/>
    </location>
</feature>
<evidence type="ECO:0000256" key="8">
    <source>
        <dbReference type="ARBA" id="ARBA00022475"/>
    </source>
</evidence>
<sequence length="236" mass="26482">MLRTFIFYLYFFPVTLIFSFIALFISLFSQNKTHSFVRFWGRSCLIFAGLKIQTRGTENIVLDSPAIYVSNHQSNFDIPIIYAGLPVQFRWMAKQELFRVPFFGLAMKRSGIIAIDRSNRRTTIHSISAAARRIKEGTSVVIFPEGTRTPDGQLQEFKKGALLLATKAQVPVVPIAIHGSYQIQPKDRWLVKGGPLHIEVLPPISTTGLKSSDLDALTQKVRQQIAQSLEGAKTNG</sequence>
<keyword evidence="11 18" id="KW-0808">Transferase</keyword>
<dbReference type="PANTHER" id="PTHR10434">
    <property type="entry name" value="1-ACYL-SN-GLYCEROL-3-PHOSPHATE ACYLTRANSFERASE"/>
    <property type="match status" value="1"/>
</dbReference>
<name>A0A1H3VYM4_9BACT</name>
<organism evidence="21 22">
    <name type="scientific">Desulfuromusa kysingii</name>
    <dbReference type="NCBI Taxonomy" id="37625"/>
    <lineage>
        <taxon>Bacteria</taxon>
        <taxon>Pseudomonadati</taxon>
        <taxon>Thermodesulfobacteriota</taxon>
        <taxon>Desulfuromonadia</taxon>
        <taxon>Desulfuromonadales</taxon>
        <taxon>Geopsychrobacteraceae</taxon>
        <taxon>Desulfuromusa</taxon>
    </lineage>
</organism>
<evidence type="ECO:0000256" key="7">
    <source>
        <dbReference type="ARBA" id="ARBA00016139"/>
    </source>
</evidence>
<evidence type="ECO:0000256" key="16">
    <source>
        <dbReference type="ARBA" id="ARBA00023315"/>
    </source>
</evidence>
<comment type="pathway">
    <text evidence="4">Lipid metabolism.</text>
</comment>
<protein>
    <recommendedName>
        <fullName evidence="7 18">1-acyl-sn-glycerol-3-phosphate acyltransferase</fullName>
        <ecNumber evidence="6 18">2.3.1.51</ecNumber>
    </recommendedName>
</protein>
<keyword evidence="22" id="KW-1185">Reference proteome</keyword>
<evidence type="ECO:0000256" key="14">
    <source>
        <dbReference type="ARBA" id="ARBA00023209"/>
    </source>
</evidence>
<keyword evidence="15 18" id="KW-1208">Phospholipid metabolism</keyword>
<dbReference type="GO" id="GO:0003841">
    <property type="term" value="F:1-acylglycerol-3-phosphate O-acyltransferase activity"/>
    <property type="evidence" value="ECO:0007669"/>
    <property type="project" value="UniProtKB-UniRule"/>
</dbReference>
<evidence type="ECO:0000256" key="17">
    <source>
        <dbReference type="ARBA" id="ARBA00037183"/>
    </source>
</evidence>
<evidence type="ECO:0000256" key="12">
    <source>
        <dbReference type="ARBA" id="ARBA00023098"/>
    </source>
</evidence>
<proteinExistence type="inferred from homology"/>
<keyword evidence="9 18" id="KW-0444">Lipid biosynthesis</keyword>
<comment type="subcellular location">
    <subcellularLocation>
        <location evidence="2">Cell inner membrane</location>
        <topology evidence="2">Peripheral membrane protein</topology>
    </subcellularLocation>
</comment>
<keyword evidence="12 18" id="KW-0443">Lipid metabolism</keyword>
<evidence type="ECO:0000256" key="2">
    <source>
        <dbReference type="ARBA" id="ARBA00004417"/>
    </source>
</evidence>
<comment type="pathway">
    <text evidence="3">Phospholipid metabolism; CDP-diacylglycerol biosynthesis; CDP-diacylglycerol from sn-glycerol 3-phosphate: step 2/3.</text>
</comment>
<dbReference type="Pfam" id="PF01553">
    <property type="entry name" value="Acyltransferase"/>
    <property type="match status" value="1"/>
</dbReference>
<dbReference type="GO" id="GO:0006654">
    <property type="term" value="P:phosphatidic acid biosynthetic process"/>
    <property type="evidence" value="ECO:0007669"/>
    <property type="project" value="TreeGrafter"/>
</dbReference>
<evidence type="ECO:0000256" key="6">
    <source>
        <dbReference type="ARBA" id="ARBA00013211"/>
    </source>
</evidence>
<dbReference type="AlphaFoldDB" id="A0A1H3VYM4"/>
<evidence type="ECO:0000256" key="3">
    <source>
        <dbReference type="ARBA" id="ARBA00004728"/>
    </source>
</evidence>
<evidence type="ECO:0000256" key="15">
    <source>
        <dbReference type="ARBA" id="ARBA00023264"/>
    </source>
</evidence>
<dbReference type="SMART" id="SM00563">
    <property type="entry name" value="PlsC"/>
    <property type="match status" value="1"/>
</dbReference>
<dbReference type="UniPathway" id="UPA00557">
    <property type="reaction ID" value="UER00613"/>
</dbReference>
<evidence type="ECO:0000313" key="21">
    <source>
        <dbReference type="EMBL" id="SDZ79850.1"/>
    </source>
</evidence>
<keyword evidence="14 18" id="KW-0594">Phospholipid biosynthesis</keyword>
<dbReference type="InterPro" id="IPR004552">
    <property type="entry name" value="AGP_acyltrans"/>
</dbReference>
<comment type="similarity">
    <text evidence="5 18">Belongs to the 1-acyl-sn-glycerol-3-phosphate acyltransferase family.</text>
</comment>
<evidence type="ECO:0000256" key="18">
    <source>
        <dbReference type="RuleBase" id="RU361267"/>
    </source>
</evidence>
<keyword evidence="10" id="KW-0997">Cell inner membrane</keyword>
<dbReference type="CDD" id="cd07989">
    <property type="entry name" value="LPLAT_AGPAT-like"/>
    <property type="match status" value="1"/>
</dbReference>
<evidence type="ECO:0000256" key="1">
    <source>
        <dbReference type="ARBA" id="ARBA00001141"/>
    </source>
</evidence>
<dbReference type="GO" id="GO:0005886">
    <property type="term" value="C:plasma membrane"/>
    <property type="evidence" value="ECO:0007669"/>
    <property type="project" value="UniProtKB-SubCell"/>
</dbReference>
<comment type="domain">
    <text evidence="18">The HXXXXD motif is essential for acyltransferase activity and may constitute the binding site for the phosphate moiety of the glycerol-3-phosphate.</text>
</comment>
<keyword evidence="19" id="KW-0812">Transmembrane</keyword>
<evidence type="ECO:0000256" key="4">
    <source>
        <dbReference type="ARBA" id="ARBA00005189"/>
    </source>
</evidence>
<keyword evidence="13 19" id="KW-0472">Membrane</keyword>
<keyword evidence="16 18" id="KW-0012">Acyltransferase</keyword>
<dbReference type="STRING" id="37625.SAMN05660420_00364"/>
<dbReference type="NCBIfam" id="TIGR00530">
    <property type="entry name" value="AGP_acyltrn"/>
    <property type="match status" value="1"/>
</dbReference>
<evidence type="ECO:0000259" key="20">
    <source>
        <dbReference type="SMART" id="SM00563"/>
    </source>
</evidence>
<dbReference type="InterPro" id="IPR002123">
    <property type="entry name" value="Plipid/glycerol_acylTrfase"/>
</dbReference>
<keyword evidence="19" id="KW-1133">Transmembrane helix</keyword>
<dbReference type="RefSeq" id="WP_175498237.1">
    <property type="nucleotide sequence ID" value="NZ_FNQN01000001.1"/>
</dbReference>
<keyword evidence="8" id="KW-1003">Cell membrane</keyword>
<comment type="catalytic activity">
    <reaction evidence="1 18">
        <text>a 1-acyl-sn-glycero-3-phosphate + an acyl-CoA = a 1,2-diacyl-sn-glycero-3-phosphate + CoA</text>
        <dbReference type="Rhea" id="RHEA:19709"/>
        <dbReference type="ChEBI" id="CHEBI:57287"/>
        <dbReference type="ChEBI" id="CHEBI:57970"/>
        <dbReference type="ChEBI" id="CHEBI:58342"/>
        <dbReference type="ChEBI" id="CHEBI:58608"/>
        <dbReference type="EC" id="2.3.1.51"/>
    </reaction>
</comment>
<comment type="function">
    <text evidence="17">Converts lysophosphatidic acid (LPA) into phosphatidic acid by incorporating acyl moiety at the 2 position.</text>
</comment>
<evidence type="ECO:0000256" key="19">
    <source>
        <dbReference type="SAM" id="Phobius"/>
    </source>
</evidence>
<feature type="domain" description="Phospholipid/glycerol acyltransferase" evidence="20">
    <location>
        <begin position="66"/>
        <end position="180"/>
    </location>
</feature>
<gene>
    <name evidence="21" type="ORF">SAMN05660420_00364</name>
</gene>
<dbReference type="GO" id="GO:0016024">
    <property type="term" value="P:CDP-diacylglycerol biosynthetic process"/>
    <property type="evidence" value="ECO:0007669"/>
    <property type="project" value="UniProtKB-UniPathway"/>
</dbReference>
<reference evidence="21 22" key="1">
    <citation type="submission" date="2016-10" db="EMBL/GenBank/DDBJ databases">
        <authorList>
            <person name="de Groot N.N."/>
        </authorList>
    </citation>
    <scope>NUCLEOTIDE SEQUENCE [LARGE SCALE GENOMIC DNA]</scope>
    <source>
        <strain evidence="21 22">DSM 7343</strain>
    </source>
</reference>